<dbReference type="InterPro" id="IPR050239">
    <property type="entry name" value="Sigma-70_RNA_pol_init_factors"/>
</dbReference>
<dbReference type="Pfam" id="PF04542">
    <property type="entry name" value="Sigma70_r2"/>
    <property type="match status" value="1"/>
</dbReference>
<dbReference type="Pfam" id="PF04545">
    <property type="entry name" value="Sigma70_r4"/>
    <property type="match status" value="1"/>
</dbReference>
<dbReference type="NCBIfam" id="NF004208">
    <property type="entry name" value="PRK05658.1"/>
    <property type="match status" value="1"/>
</dbReference>
<keyword evidence="3 6" id="KW-0731">Sigma factor</keyword>
<dbReference type="InterPro" id="IPR007624">
    <property type="entry name" value="RNA_pol_sigma70_r3"/>
</dbReference>
<accession>A0A3E1BGV6</accession>
<feature type="region of interest" description="Disordered" evidence="7">
    <location>
        <begin position="1"/>
        <end position="26"/>
    </location>
</feature>
<dbReference type="Gene3D" id="1.10.220.120">
    <property type="entry name" value="Sigma-70 factor, region 1.1"/>
    <property type="match status" value="1"/>
</dbReference>
<feature type="compositionally biased region" description="Basic and acidic residues" evidence="7">
    <location>
        <begin position="217"/>
        <end position="239"/>
    </location>
</feature>
<dbReference type="InterPro" id="IPR013325">
    <property type="entry name" value="RNA_pol_sigma_r2"/>
</dbReference>
<feature type="region of interest" description="Sigma-70 factor domain-4" evidence="6">
    <location>
        <begin position="619"/>
        <end position="672"/>
    </location>
</feature>
<dbReference type="Pfam" id="PF04539">
    <property type="entry name" value="Sigma70_r3"/>
    <property type="match status" value="1"/>
</dbReference>
<dbReference type="InterPro" id="IPR042189">
    <property type="entry name" value="RNA_pol_sigma_70_r1_1_sf"/>
</dbReference>
<comment type="function">
    <text evidence="6">Sigma factors are initiation factors that promote the attachment of RNA polymerase to specific initiation sites and are then released. This sigma factor is the primary sigma factor during exponential growth.</text>
</comment>
<dbReference type="Gene3D" id="1.10.601.10">
    <property type="entry name" value="RNA Polymerase Primary Sigma Factor"/>
    <property type="match status" value="1"/>
</dbReference>
<dbReference type="InterPro" id="IPR012760">
    <property type="entry name" value="RNA_pol_sigma_RpoD_C"/>
</dbReference>
<dbReference type="FunFam" id="1.10.10.10:FF:000002">
    <property type="entry name" value="RNA polymerase sigma factor SigA"/>
    <property type="match status" value="1"/>
</dbReference>
<dbReference type="Pfam" id="PF04546">
    <property type="entry name" value="Sigma70_ner"/>
    <property type="match status" value="1"/>
</dbReference>
<dbReference type="HAMAP" id="MF_00963">
    <property type="entry name" value="Sigma70_RpoD_SigA"/>
    <property type="match status" value="1"/>
</dbReference>
<dbReference type="InterPro" id="IPR000943">
    <property type="entry name" value="RNA_pol_sigma70"/>
</dbReference>
<evidence type="ECO:0000259" key="9">
    <source>
        <dbReference type="PROSITE" id="PS00716"/>
    </source>
</evidence>
<name>A0A3E1BGV6_RHILT</name>
<proteinExistence type="inferred from homology"/>
<dbReference type="FunFam" id="1.10.10.10:FF:000004">
    <property type="entry name" value="RNA polymerase sigma factor SigA"/>
    <property type="match status" value="1"/>
</dbReference>
<keyword evidence="1 6" id="KW-0963">Cytoplasm</keyword>
<comment type="similarity">
    <text evidence="6">Belongs to the sigma-70 factor family. RpoD/SigA subfamily.</text>
</comment>
<comment type="subcellular location">
    <subcellularLocation>
        <location evidence="6">Cytoplasm</location>
    </subcellularLocation>
</comment>
<dbReference type="SUPFAM" id="SSF88659">
    <property type="entry name" value="Sigma3 and sigma4 domains of RNA polymerase sigma factors"/>
    <property type="match status" value="2"/>
</dbReference>
<dbReference type="InterPro" id="IPR007631">
    <property type="entry name" value="RNA_pol_sigma_70_non-ess"/>
</dbReference>
<evidence type="ECO:0000256" key="1">
    <source>
        <dbReference type="ARBA" id="ARBA00022490"/>
    </source>
</evidence>
<dbReference type="GO" id="GO:0005737">
    <property type="term" value="C:cytoplasm"/>
    <property type="evidence" value="ECO:0007669"/>
    <property type="project" value="UniProtKB-SubCell"/>
</dbReference>
<feature type="compositionally biased region" description="Basic and acidic residues" evidence="7">
    <location>
        <begin position="120"/>
        <end position="131"/>
    </location>
</feature>
<evidence type="ECO:0000259" key="8">
    <source>
        <dbReference type="PROSITE" id="PS00715"/>
    </source>
</evidence>
<dbReference type="InterPro" id="IPR036388">
    <property type="entry name" value="WH-like_DNA-bd_sf"/>
</dbReference>
<dbReference type="CDD" id="cd06171">
    <property type="entry name" value="Sigma70_r4"/>
    <property type="match status" value="1"/>
</dbReference>
<dbReference type="GO" id="GO:0016987">
    <property type="term" value="F:sigma factor activity"/>
    <property type="evidence" value="ECO:0007669"/>
    <property type="project" value="UniProtKB-UniRule"/>
</dbReference>
<dbReference type="AlphaFoldDB" id="A0A3E1BGV6"/>
<dbReference type="PROSITE" id="PS00715">
    <property type="entry name" value="SIGMA70_1"/>
    <property type="match status" value="1"/>
</dbReference>
<dbReference type="Pfam" id="PF03979">
    <property type="entry name" value="Sigma70_r1_1"/>
    <property type="match status" value="1"/>
</dbReference>
<organism evidence="10 11">
    <name type="scientific">Rhizobium leguminosarum bv. trifolii</name>
    <dbReference type="NCBI Taxonomy" id="386"/>
    <lineage>
        <taxon>Bacteria</taxon>
        <taxon>Pseudomonadati</taxon>
        <taxon>Pseudomonadota</taxon>
        <taxon>Alphaproteobacteria</taxon>
        <taxon>Hyphomicrobiales</taxon>
        <taxon>Rhizobiaceae</taxon>
        <taxon>Rhizobium/Agrobacterium group</taxon>
        <taxon>Rhizobium</taxon>
    </lineage>
</organism>
<dbReference type="SUPFAM" id="SSF88946">
    <property type="entry name" value="Sigma2 domain of RNA polymerase sigma factors"/>
    <property type="match status" value="1"/>
</dbReference>
<dbReference type="InterPro" id="IPR009042">
    <property type="entry name" value="RNA_pol_sigma70_r1_2"/>
</dbReference>
<comment type="subunit">
    <text evidence="6">Interacts transiently with the RNA polymerase catalytic core.</text>
</comment>
<protein>
    <recommendedName>
        <fullName evidence="6">RNA polymerase sigma factor RpoD</fullName>
    </recommendedName>
    <alternativeName>
        <fullName evidence="6">Sigma-70</fullName>
    </alternativeName>
</protein>
<feature type="region of interest" description="Sigma-70 factor domain-2" evidence="6">
    <location>
        <begin position="451"/>
        <end position="521"/>
    </location>
</feature>
<feature type="region of interest" description="Disordered" evidence="7">
    <location>
        <begin position="83"/>
        <end position="131"/>
    </location>
</feature>
<dbReference type="GO" id="GO:0006352">
    <property type="term" value="P:DNA-templated transcription initiation"/>
    <property type="evidence" value="ECO:0007669"/>
    <property type="project" value="UniProtKB-UniRule"/>
</dbReference>
<dbReference type="InterPro" id="IPR007630">
    <property type="entry name" value="RNA_pol_sigma70_r4"/>
</dbReference>
<evidence type="ECO:0000256" key="2">
    <source>
        <dbReference type="ARBA" id="ARBA00023015"/>
    </source>
</evidence>
<feature type="region of interest" description="Sigma-70 factor domain-3" evidence="6">
    <location>
        <begin position="530"/>
        <end position="606"/>
    </location>
</feature>
<dbReference type="Pfam" id="PF00140">
    <property type="entry name" value="Sigma70_r1_2"/>
    <property type="match status" value="1"/>
</dbReference>
<feature type="compositionally biased region" description="Acidic residues" evidence="7">
    <location>
        <begin position="251"/>
        <end position="262"/>
    </location>
</feature>
<dbReference type="NCBIfam" id="TIGR02393">
    <property type="entry name" value="RpoD_Cterm"/>
    <property type="match status" value="1"/>
</dbReference>
<keyword evidence="2 6" id="KW-0805">Transcription regulation</keyword>
<feature type="domain" description="RNA polymerase sigma-70" evidence="9">
    <location>
        <begin position="644"/>
        <end position="670"/>
    </location>
</feature>
<feature type="region of interest" description="Disordered" evidence="7">
    <location>
        <begin position="206"/>
        <end position="263"/>
    </location>
</feature>
<feature type="DNA-binding region" description="H-T-H motif" evidence="6">
    <location>
        <begin position="645"/>
        <end position="664"/>
    </location>
</feature>
<dbReference type="InterPro" id="IPR013324">
    <property type="entry name" value="RNA_pol_sigma_r3/r4-like"/>
</dbReference>
<keyword evidence="5 6" id="KW-0804">Transcription</keyword>
<gene>
    <name evidence="6" type="primary">rpoD</name>
    <name evidence="10" type="ORF">B5K10_16175</name>
</gene>
<sequence length="685" mass="77224">MATKVKENEDAEVERDGASDGPLLDLSDDAVKKMIKAAKKRGYVTMDELNAVLPSEEVTSEQIEDTMSMLSDMGINVIEDEEAEEAGASSGGDDDDAGGDEESEGGELAPSSGTALATAKKKEPTDRTDDPVRMYLREMGSVELLSREGEIAIAKRIEAGRETMIAGLCESPLTFQAIIIWRDELNEGTTLLREIIDLETTYSGPEAKAAPQFQSPEKIEADRKAAEEKEKTRRARSGDDDITDVGGEGLPPEEEEEDEDESNLSLAAMEAELRPQVMETLDTIAETYKKLRKLQDQQVEQRLSASGTLSSAQERRYKELKDELIKAVKSLSLNQNRIDALVEQLYDINKRLVSNEGRLLRLAESYGVKRDSFLEQYQGAELDPNWMKSIGNLAARGWKEFARGENTTIRDIRQEIQNLATETGISISEFRRIVHMVQKGEREARIAKKEMVEANLRLVISIAKKYTNRGLQFLDLIQEGNIGLMKAVDKFEYRRGYKFSTYATWWIRQAITRSIADQARTIRIPVHMIETINKIVRTSRQMLHEIGREPTPEELAEKLAMPLEKVRKVLKIAKEPISLETPVGDEEDSHLGDFIEDKNALLPIDAAIQANLRETTTRVLASLTPREERVLRMRFGIGMNTDHTLEEVGQQFSVTRERIRQIEAKALRKLKHPSRSRKLRSFLDS</sequence>
<dbReference type="NCBIfam" id="TIGR02937">
    <property type="entry name" value="sigma70-ECF"/>
    <property type="match status" value="1"/>
</dbReference>
<feature type="short sequence motif" description="Interaction with polymerase core subunit RpoC" evidence="6">
    <location>
        <begin position="475"/>
        <end position="478"/>
    </location>
</feature>
<evidence type="ECO:0000256" key="3">
    <source>
        <dbReference type="ARBA" id="ARBA00023082"/>
    </source>
</evidence>
<evidence type="ECO:0000256" key="5">
    <source>
        <dbReference type="ARBA" id="ARBA00023163"/>
    </source>
</evidence>
<dbReference type="PROSITE" id="PS00716">
    <property type="entry name" value="SIGMA70_2"/>
    <property type="match status" value="1"/>
</dbReference>
<evidence type="ECO:0000313" key="10">
    <source>
        <dbReference type="EMBL" id="RFB92345.1"/>
    </source>
</evidence>
<evidence type="ECO:0000256" key="7">
    <source>
        <dbReference type="SAM" id="MobiDB-lite"/>
    </source>
</evidence>
<evidence type="ECO:0000256" key="4">
    <source>
        <dbReference type="ARBA" id="ARBA00023125"/>
    </source>
</evidence>
<dbReference type="PANTHER" id="PTHR30603:SF60">
    <property type="entry name" value="RNA POLYMERASE SIGMA FACTOR RPOD"/>
    <property type="match status" value="1"/>
</dbReference>
<feature type="domain" description="RNA polymerase sigma-70" evidence="8">
    <location>
        <begin position="475"/>
        <end position="488"/>
    </location>
</feature>
<keyword evidence="4 6" id="KW-0238">DNA-binding</keyword>
<evidence type="ECO:0000313" key="11">
    <source>
        <dbReference type="Proteomes" id="UP000256748"/>
    </source>
</evidence>
<evidence type="ECO:0000256" key="6">
    <source>
        <dbReference type="HAMAP-Rule" id="MF_00963"/>
    </source>
</evidence>
<dbReference type="Gene3D" id="1.10.10.10">
    <property type="entry name" value="Winged helix-like DNA-binding domain superfamily/Winged helix DNA-binding domain"/>
    <property type="match status" value="2"/>
</dbReference>
<feature type="compositionally biased region" description="Acidic residues" evidence="7">
    <location>
        <begin position="92"/>
        <end position="105"/>
    </location>
</feature>
<dbReference type="EMBL" id="NAOO01000018">
    <property type="protein sequence ID" value="RFB92345.1"/>
    <property type="molecule type" value="Genomic_DNA"/>
</dbReference>
<dbReference type="InterPro" id="IPR028630">
    <property type="entry name" value="Sigma70_RpoD"/>
</dbReference>
<feature type="compositionally biased region" description="Basic and acidic residues" evidence="7">
    <location>
        <begin position="1"/>
        <end position="18"/>
    </location>
</feature>
<dbReference type="InterPro" id="IPR014284">
    <property type="entry name" value="RNA_pol_sigma-70_dom"/>
</dbReference>
<dbReference type="RefSeq" id="WP_049736253.1">
    <property type="nucleotide sequence ID" value="NZ_KZ859521.1"/>
</dbReference>
<dbReference type="PANTHER" id="PTHR30603">
    <property type="entry name" value="RNA POLYMERASE SIGMA FACTOR RPO"/>
    <property type="match status" value="1"/>
</dbReference>
<comment type="caution">
    <text evidence="10">The sequence shown here is derived from an EMBL/GenBank/DDBJ whole genome shotgun (WGS) entry which is preliminary data.</text>
</comment>
<dbReference type="PRINTS" id="PR00046">
    <property type="entry name" value="SIGMA70FCT"/>
</dbReference>
<dbReference type="InterPro" id="IPR007627">
    <property type="entry name" value="RNA_pol_sigma70_r2"/>
</dbReference>
<dbReference type="FunFam" id="1.10.601.10:FF:000001">
    <property type="entry name" value="RNA polymerase sigma factor SigA"/>
    <property type="match status" value="1"/>
</dbReference>
<dbReference type="GO" id="GO:0003677">
    <property type="term" value="F:DNA binding"/>
    <property type="evidence" value="ECO:0007669"/>
    <property type="project" value="UniProtKB-UniRule"/>
</dbReference>
<dbReference type="Proteomes" id="UP000256748">
    <property type="component" value="Unassembled WGS sequence"/>
</dbReference>
<dbReference type="InterPro" id="IPR007127">
    <property type="entry name" value="RNA_pol_sigma_70_r1_1"/>
</dbReference>
<reference evidence="10 11" key="1">
    <citation type="submission" date="2017-03" db="EMBL/GenBank/DDBJ databases">
        <title>Genome analysis of Rhizobial strains effectives or ineffectives for nitrogen fixation isolated from bean seeds.</title>
        <authorList>
            <person name="Peralta H."/>
            <person name="Aguilar-Vera A."/>
            <person name="Mora Y."/>
            <person name="Vargas-Lagunas C."/>
            <person name="Girard L."/>
            <person name="Mora J."/>
        </authorList>
    </citation>
    <scope>NUCLEOTIDE SEQUENCE [LARGE SCALE GENOMIC DNA]</scope>
    <source>
        <strain evidence="10 11">CCGM5</strain>
    </source>
</reference>